<evidence type="ECO:0000259" key="1">
    <source>
        <dbReference type="PROSITE" id="PS50921"/>
    </source>
</evidence>
<dbReference type="RefSeq" id="WP_238680663.1">
    <property type="nucleotide sequence ID" value="NZ_JAKKFD010000041.1"/>
</dbReference>
<feature type="non-terminal residue" evidence="2">
    <location>
        <position position="1"/>
    </location>
</feature>
<evidence type="ECO:0000313" key="2">
    <source>
        <dbReference type="EMBL" id="MCG5445711.1"/>
    </source>
</evidence>
<dbReference type="InterPro" id="IPR036388">
    <property type="entry name" value="WH-like_DNA-bd_sf"/>
</dbReference>
<accession>A0ABS9N6Y8</accession>
<proteinExistence type="predicted"/>
<feature type="domain" description="ANTAR" evidence="1">
    <location>
        <begin position="1"/>
        <end position="52"/>
    </location>
</feature>
<dbReference type="Proteomes" id="UP001201629">
    <property type="component" value="Unassembled WGS sequence"/>
</dbReference>
<dbReference type="PROSITE" id="PS50921">
    <property type="entry name" value="ANTAR"/>
    <property type="match status" value="1"/>
</dbReference>
<comment type="caution">
    <text evidence="2">The sequence shown here is derived from an EMBL/GenBank/DDBJ whole genome shotgun (WGS) entry which is preliminary data.</text>
</comment>
<dbReference type="EMBL" id="JAKKFD010000041">
    <property type="protein sequence ID" value="MCG5445711.1"/>
    <property type="molecule type" value="Genomic_DNA"/>
</dbReference>
<name>A0ABS9N6Y8_9ACTN</name>
<organism evidence="2 3">
    <name type="scientific">Micromonospora trifolii</name>
    <dbReference type="NCBI Taxonomy" id="2911208"/>
    <lineage>
        <taxon>Bacteria</taxon>
        <taxon>Bacillati</taxon>
        <taxon>Actinomycetota</taxon>
        <taxon>Actinomycetes</taxon>
        <taxon>Micromonosporales</taxon>
        <taxon>Micromonosporaceae</taxon>
        <taxon>Micromonospora</taxon>
    </lineage>
</organism>
<reference evidence="2 3" key="1">
    <citation type="submission" date="2022-01" db="EMBL/GenBank/DDBJ databases">
        <authorList>
            <person name="Riesco R."/>
            <person name="Trujillo M.E."/>
        </authorList>
    </citation>
    <scope>NUCLEOTIDE SEQUENCE [LARGE SCALE GENOMIC DNA]</scope>
    <source>
        <strain evidence="2 3">NIE79</strain>
    </source>
</reference>
<sequence>PVEAFAVRAVIQQALGMIMHQRNSTAEDAYLILRVKAAETGRSLIETAIVTRDHDDRPTAGT</sequence>
<gene>
    <name evidence="2" type="ORF">NIE79_004232</name>
</gene>
<protein>
    <submittedName>
        <fullName evidence="2">ANTAR domain-containing protein</fullName>
    </submittedName>
</protein>
<dbReference type="InterPro" id="IPR005561">
    <property type="entry name" value="ANTAR"/>
</dbReference>
<dbReference type="Pfam" id="PF03861">
    <property type="entry name" value="ANTAR"/>
    <property type="match status" value="1"/>
</dbReference>
<keyword evidence="3" id="KW-1185">Reference proteome</keyword>
<evidence type="ECO:0000313" key="3">
    <source>
        <dbReference type="Proteomes" id="UP001201629"/>
    </source>
</evidence>
<dbReference type="Gene3D" id="1.10.10.10">
    <property type="entry name" value="Winged helix-like DNA-binding domain superfamily/Winged helix DNA-binding domain"/>
    <property type="match status" value="1"/>
</dbReference>